<dbReference type="AlphaFoldDB" id="A0A4Y2R8P4"/>
<accession>A0A4Y2R8P4</accession>
<evidence type="ECO:0000313" key="2">
    <source>
        <dbReference type="Proteomes" id="UP000499080"/>
    </source>
</evidence>
<dbReference type="Proteomes" id="UP000499080">
    <property type="component" value="Unassembled WGS sequence"/>
</dbReference>
<reference evidence="1 2" key="1">
    <citation type="journal article" date="2019" name="Sci. Rep.">
        <title>Orb-weaving spider Araneus ventricosus genome elucidates the spidroin gene catalogue.</title>
        <authorList>
            <person name="Kono N."/>
            <person name="Nakamura H."/>
            <person name="Ohtoshi R."/>
            <person name="Moran D.A.P."/>
            <person name="Shinohara A."/>
            <person name="Yoshida Y."/>
            <person name="Fujiwara M."/>
            <person name="Mori M."/>
            <person name="Tomita M."/>
            <person name="Arakawa K."/>
        </authorList>
    </citation>
    <scope>NUCLEOTIDE SEQUENCE [LARGE SCALE GENOMIC DNA]</scope>
</reference>
<evidence type="ECO:0000313" key="1">
    <source>
        <dbReference type="EMBL" id="GBN71629.1"/>
    </source>
</evidence>
<dbReference type="OrthoDB" id="6434527at2759"/>
<gene>
    <name evidence="1" type="ORF">AVEN_250407_1</name>
</gene>
<comment type="caution">
    <text evidence="1">The sequence shown here is derived from an EMBL/GenBank/DDBJ whole genome shotgun (WGS) entry which is preliminary data.</text>
</comment>
<protein>
    <submittedName>
        <fullName evidence="1">Uncharacterized protein</fullName>
    </submittedName>
</protein>
<keyword evidence="2" id="KW-1185">Reference proteome</keyword>
<organism evidence="1 2">
    <name type="scientific">Araneus ventricosus</name>
    <name type="common">Orbweaver spider</name>
    <name type="synonym">Epeira ventricosa</name>
    <dbReference type="NCBI Taxonomy" id="182803"/>
    <lineage>
        <taxon>Eukaryota</taxon>
        <taxon>Metazoa</taxon>
        <taxon>Ecdysozoa</taxon>
        <taxon>Arthropoda</taxon>
        <taxon>Chelicerata</taxon>
        <taxon>Arachnida</taxon>
        <taxon>Araneae</taxon>
        <taxon>Araneomorphae</taxon>
        <taxon>Entelegynae</taxon>
        <taxon>Araneoidea</taxon>
        <taxon>Araneidae</taxon>
        <taxon>Araneus</taxon>
    </lineage>
</organism>
<sequence length="133" mass="15018">MKSRLSIMQLYDKLESNLRLLESVGVTTDKYAAMFFLLVESCIPENLLRDLMRSPVVKKQEDKSSCGDKLSHLLLFLRVQVEGEERISLTKSGFKSNEALNRNKKERNIGTSVPTLNDLVYGAKALKSCIFCA</sequence>
<name>A0A4Y2R8P4_ARAVE</name>
<dbReference type="EMBL" id="BGPR01016049">
    <property type="protein sequence ID" value="GBN71629.1"/>
    <property type="molecule type" value="Genomic_DNA"/>
</dbReference>
<proteinExistence type="predicted"/>